<protein>
    <submittedName>
        <fullName evidence="2">DUF948 domain-containing protein</fullName>
    </submittedName>
</protein>
<name>A0ABW3TWU9_9BACL</name>
<evidence type="ECO:0000313" key="2">
    <source>
        <dbReference type="EMBL" id="MFD1203944.1"/>
    </source>
</evidence>
<dbReference type="RefSeq" id="WP_381479672.1">
    <property type="nucleotide sequence ID" value="NZ_JBHTLT010000013.1"/>
</dbReference>
<comment type="caution">
    <text evidence="2">The sequence shown here is derived from an EMBL/GenBank/DDBJ whole genome shotgun (WGS) entry which is preliminary data.</text>
</comment>
<keyword evidence="1" id="KW-1133">Transmembrane helix</keyword>
<keyword evidence="1" id="KW-0812">Transmembrane</keyword>
<keyword evidence="3" id="KW-1185">Reference proteome</keyword>
<dbReference type="PANTHER" id="PTHR40070">
    <property type="entry name" value="UPF0478 PROTEIN YTXG"/>
    <property type="match status" value="1"/>
</dbReference>
<dbReference type="PANTHER" id="PTHR40070:SF1">
    <property type="entry name" value="UPF0478 PROTEIN YTXG"/>
    <property type="match status" value="1"/>
</dbReference>
<reference evidence="3" key="1">
    <citation type="journal article" date="2019" name="Int. J. Syst. Evol. Microbiol.">
        <title>The Global Catalogue of Microorganisms (GCM) 10K type strain sequencing project: providing services to taxonomists for standard genome sequencing and annotation.</title>
        <authorList>
            <consortium name="The Broad Institute Genomics Platform"/>
            <consortium name="The Broad Institute Genome Sequencing Center for Infectious Disease"/>
            <person name="Wu L."/>
            <person name="Ma J."/>
        </authorList>
    </citation>
    <scope>NUCLEOTIDE SEQUENCE [LARGE SCALE GENOMIC DNA]</scope>
    <source>
        <strain evidence="3">CCUG 53915</strain>
    </source>
</reference>
<sequence>MFVHIGVFLMAIAFAIFAIYLSKLLKNMAQNIELIGKTTGRMESKFDHTLYELEQMLIESNGTAKDVELKLDALNSVFQTTEELGQAAQKASGAIVKMTSDYNEDSRLAGTRPFIRIIQASEFAISLYQSWKRGRTVGKEG</sequence>
<keyword evidence="1" id="KW-0472">Membrane</keyword>
<gene>
    <name evidence="2" type="ORF">ACFQ38_02215</name>
</gene>
<evidence type="ECO:0000313" key="3">
    <source>
        <dbReference type="Proteomes" id="UP001597231"/>
    </source>
</evidence>
<accession>A0ABW3TWU9</accession>
<dbReference type="Pfam" id="PF06103">
    <property type="entry name" value="DUF948"/>
    <property type="match status" value="1"/>
</dbReference>
<proteinExistence type="predicted"/>
<evidence type="ECO:0000256" key="1">
    <source>
        <dbReference type="SAM" id="Phobius"/>
    </source>
</evidence>
<feature type="transmembrane region" description="Helical" evidence="1">
    <location>
        <begin position="6"/>
        <end position="25"/>
    </location>
</feature>
<organism evidence="2 3">
    <name type="scientific">Sporosarcina contaminans</name>
    <dbReference type="NCBI Taxonomy" id="633403"/>
    <lineage>
        <taxon>Bacteria</taxon>
        <taxon>Bacillati</taxon>
        <taxon>Bacillota</taxon>
        <taxon>Bacilli</taxon>
        <taxon>Bacillales</taxon>
        <taxon>Caryophanaceae</taxon>
        <taxon>Sporosarcina</taxon>
    </lineage>
</organism>
<dbReference type="EMBL" id="JBHTLT010000013">
    <property type="protein sequence ID" value="MFD1203944.1"/>
    <property type="molecule type" value="Genomic_DNA"/>
</dbReference>
<dbReference type="InterPro" id="IPR009293">
    <property type="entry name" value="UPF0478"/>
</dbReference>
<dbReference type="Proteomes" id="UP001597231">
    <property type="component" value="Unassembled WGS sequence"/>
</dbReference>